<feature type="region of interest" description="Disordered" evidence="1">
    <location>
        <begin position="156"/>
        <end position="253"/>
    </location>
</feature>
<sequence>MGEGRREVTMENSALPNFDLLDSEIYDDSSYQIPLPSQPPDIRNWFSSYESQQSVDSTKDAYFPHITELNDSETQDPFEDSRKRKLQEPCLSPEKIQPIPRKDTYARDDAPSSTMEDISRKKGTGAGSAIVKKKQSLRQILGDEFLASCQKTIIEQSHSPVKKMISPRSDNCEESKSNELEVKTGQEELKKKCQELSSINSEQTKEDQIHDQSEKPYESTSESGFIDLKRPKLHGDSENETQKNRLNLGNEGHDLVGCRKPLVAKTDPANKDRDGGLRSASVSKADFSIDAVPTELSSGKWQCPRKGKPYVGPPMKQLRLGQWIRRAS</sequence>
<name>A0AAD5ZZM1_9POAL</name>
<feature type="region of interest" description="Disordered" evidence="1">
    <location>
        <begin position="261"/>
        <end position="280"/>
    </location>
</feature>
<accession>A0AAD5ZZM1</accession>
<feature type="compositionally biased region" description="Basic and acidic residues" evidence="1">
    <location>
        <begin position="170"/>
        <end position="194"/>
    </location>
</feature>
<feature type="compositionally biased region" description="Basic and acidic residues" evidence="1">
    <location>
        <begin position="203"/>
        <end position="217"/>
    </location>
</feature>
<dbReference type="EMBL" id="JAMRDG010000001">
    <property type="protein sequence ID" value="KAJ3706950.1"/>
    <property type="molecule type" value="Genomic_DNA"/>
</dbReference>
<protein>
    <submittedName>
        <fullName evidence="2">Uncharacterized protein</fullName>
    </submittedName>
</protein>
<reference evidence="2 3" key="1">
    <citation type="journal article" date="2022" name="Cell">
        <title>Repeat-based holocentromeres influence genome architecture and karyotype evolution.</title>
        <authorList>
            <person name="Hofstatter P.G."/>
            <person name="Thangavel G."/>
            <person name="Lux T."/>
            <person name="Neumann P."/>
            <person name="Vondrak T."/>
            <person name="Novak P."/>
            <person name="Zhang M."/>
            <person name="Costa L."/>
            <person name="Castellani M."/>
            <person name="Scott A."/>
            <person name="Toegelov H."/>
            <person name="Fuchs J."/>
            <person name="Mata-Sucre Y."/>
            <person name="Dias Y."/>
            <person name="Vanzela A.L.L."/>
            <person name="Huettel B."/>
            <person name="Almeida C.C.S."/>
            <person name="Simkova H."/>
            <person name="Souza G."/>
            <person name="Pedrosa-Harand A."/>
            <person name="Macas J."/>
            <person name="Mayer K.F.X."/>
            <person name="Houben A."/>
            <person name="Marques A."/>
        </authorList>
    </citation>
    <scope>NUCLEOTIDE SEQUENCE [LARGE SCALE GENOMIC DNA]</scope>
    <source>
        <strain evidence="2">RhyTen1mFocal</strain>
    </source>
</reference>
<feature type="region of interest" description="Disordered" evidence="1">
    <location>
        <begin position="295"/>
        <end position="314"/>
    </location>
</feature>
<dbReference type="Proteomes" id="UP001210211">
    <property type="component" value="Unassembled WGS sequence"/>
</dbReference>
<evidence type="ECO:0000256" key="1">
    <source>
        <dbReference type="SAM" id="MobiDB-lite"/>
    </source>
</evidence>
<proteinExistence type="predicted"/>
<evidence type="ECO:0000313" key="2">
    <source>
        <dbReference type="EMBL" id="KAJ3706950.1"/>
    </source>
</evidence>
<gene>
    <name evidence="2" type="ORF">LUZ61_010655</name>
</gene>
<feature type="region of interest" description="Disordered" evidence="1">
    <location>
        <begin position="66"/>
        <end position="129"/>
    </location>
</feature>
<dbReference type="PANTHER" id="PTHR36368">
    <property type="entry name" value="ATP-DEPENDENT CASEINOLYTIC PROTEASE/CROTONASE FAMILY PROTEIN"/>
    <property type="match status" value="1"/>
</dbReference>
<dbReference type="PANTHER" id="PTHR36368:SF1">
    <property type="entry name" value="ATP-DEPENDENT CASEINOLYTIC PROTEASE_CROTONASE FAMILY PROTEIN"/>
    <property type="match status" value="1"/>
</dbReference>
<feature type="compositionally biased region" description="Basic and acidic residues" evidence="1">
    <location>
        <begin position="100"/>
        <end position="110"/>
    </location>
</feature>
<organism evidence="2 3">
    <name type="scientific">Rhynchospora tenuis</name>
    <dbReference type="NCBI Taxonomy" id="198213"/>
    <lineage>
        <taxon>Eukaryota</taxon>
        <taxon>Viridiplantae</taxon>
        <taxon>Streptophyta</taxon>
        <taxon>Embryophyta</taxon>
        <taxon>Tracheophyta</taxon>
        <taxon>Spermatophyta</taxon>
        <taxon>Magnoliopsida</taxon>
        <taxon>Liliopsida</taxon>
        <taxon>Poales</taxon>
        <taxon>Cyperaceae</taxon>
        <taxon>Cyperoideae</taxon>
        <taxon>Rhynchosporeae</taxon>
        <taxon>Rhynchospora</taxon>
    </lineage>
</organism>
<feature type="compositionally biased region" description="Basic and acidic residues" evidence="1">
    <location>
        <begin position="227"/>
        <end position="243"/>
    </location>
</feature>
<dbReference type="AlphaFoldDB" id="A0AAD5ZZM1"/>
<evidence type="ECO:0000313" key="3">
    <source>
        <dbReference type="Proteomes" id="UP001210211"/>
    </source>
</evidence>
<comment type="caution">
    <text evidence="2">The sequence shown here is derived from an EMBL/GenBank/DDBJ whole genome shotgun (WGS) entry which is preliminary data.</text>
</comment>
<keyword evidence="3" id="KW-1185">Reference proteome</keyword>